<dbReference type="AlphaFoldDB" id="A0A0E9SL94"/>
<reference evidence="1" key="2">
    <citation type="journal article" date="2015" name="Fish Shellfish Immunol.">
        <title>Early steps in the European eel (Anguilla anguilla)-Vibrio vulnificus interaction in the gills: Role of the RtxA13 toxin.</title>
        <authorList>
            <person name="Callol A."/>
            <person name="Pajuelo D."/>
            <person name="Ebbesson L."/>
            <person name="Teles M."/>
            <person name="MacKenzie S."/>
            <person name="Amaro C."/>
        </authorList>
    </citation>
    <scope>NUCLEOTIDE SEQUENCE</scope>
</reference>
<protein>
    <submittedName>
        <fullName evidence="1">Uncharacterized protein</fullName>
    </submittedName>
</protein>
<name>A0A0E9SL94_ANGAN</name>
<sequence length="59" mass="6997">MERSFHRRDFSLQFYRFSLGLPSFLSGFYSDALHNLGSKLRANARHYVKESERKQTELA</sequence>
<dbReference type="EMBL" id="GBXM01066580">
    <property type="protein sequence ID" value="JAH41997.1"/>
    <property type="molecule type" value="Transcribed_RNA"/>
</dbReference>
<proteinExistence type="predicted"/>
<organism evidence="1">
    <name type="scientific">Anguilla anguilla</name>
    <name type="common">European freshwater eel</name>
    <name type="synonym">Muraena anguilla</name>
    <dbReference type="NCBI Taxonomy" id="7936"/>
    <lineage>
        <taxon>Eukaryota</taxon>
        <taxon>Metazoa</taxon>
        <taxon>Chordata</taxon>
        <taxon>Craniata</taxon>
        <taxon>Vertebrata</taxon>
        <taxon>Euteleostomi</taxon>
        <taxon>Actinopterygii</taxon>
        <taxon>Neopterygii</taxon>
        <taxon>Teleostei</taxon>
        <taxon>Anguilliformes</taxon>
        <taxon>Anguillidae</taxon>
        <taxon>Anguilla</taxon>
    </lineage>
</organism>
<reference evidence="1" key="1">
    <citation type="submission" date="2014-11" db="EMBL/GenBank/DDBJ databases">
        <authorList>
            <person name="Amaro Gonzalez C."/>
        </authorList>
    </citation>
    <scope>NUCLEOTIDE SEQUENCE</scope>
</reference>
<evidence type="ECO:0000313" key="1">
    <source>
        <dbReference type="EMBL" id="JAH41997.1"/>
    </source>
</evidence>
<accession>A0A0E9SL94</accession>